<feature type="domain" description="Peptidase C1A papain C-terminal" evidence="5">
    <location>
        <begin position="103"/>
        <end position="199"/>
    </location>
</feature>
<keyword evidence="7" id="KW-1185">Reference proteome</keyword>
<dbReference type="GO" id="GO:0006508">
    <property type="term" value="P:proteolysis"/>
    <property type="evidence" value="ECO:0007669"/>
    <property type="project" value="UniProtKB-KW"/>
</dbReference>
<dbReference type="Proteomes" id="UP000054047">
    <property type="component" value="Unassembled WGS sequence"/>
</dbReference>
<evidence type="ECO:0000259" key="5">
    <source>
        <dbReference type="SMART" id="SM00645"/>
    </source>
</evidence>
<reference evidence="6 7" key="1">
    <citation type="submission" date="2013-12" db="EMBL/GenBank/DDBJ databases">
        <title>Draft genome of the parsitic nematode Ancylostoma duodenale.</title>
        <authorList>
            <person name="Mitreva M."/>
        </authorList>
    </citation>
    <scope>NUCLEOTIDE SEQUENCE [LARGE SCALE GENOMIC DNA]</scope>
    <source>
        <strain evidence="6 7">Zhejiang</strain>
    </source>
</reference>
<keyword evidence="4" id="KW-0788">Thiol protease</keyword>
<sequence>MWILAALVVTAYAAMPTTWENMNDRNNMMHWNSEEFKAQPVEEHVKELTGQAFVDYINEHQSFYRAEYSPERDAFVKARIMDSKFLVKPKKEEVLADVYGDDPPDSFDAREHWPECKSIGTIRDQSACGSCWAVAAAAAMSDEMCVQSTRRIRVMISDTDIISCCGMFCGNGCMGGWPIAAYKWMQSDGVVTGGKYRQK</sequence>
<feature type="non-terminal residue" evidence="6">
    <location>
        <position position="199"/>
    </location>
</feature>
<evidence type="ECO:0000256" key="3">
    <source>
        <dbReference type="ARBA" id="ARBA00022801"/>
    </source>
</evidence>
<dbReference type="InterPro" id="IPR000668">
    <property type="entry name" value="Peptidase_C1A_C"/>
</dbReference>
<dbReference type="EMBL" id="KN727659">
    <property type="protein sequence ID" value="KIH65196.1"/>
    <property type="molecule type" value="Genomic_DNA"/>
</dbReference>
<dbReference type="InterPro" id="IPR000169">
    <property type="entry name" value="Pept_cys_AS"/>
</dbReference>
<gene>
    <name evidence="6" type="ORF">ANCDUO_04486</name>
</gene>
<accession>A0A0C2H6W5</accession>
<name>A0A0C2H6W5_9BILA</name>
<dbReference type="PROSITE" id="PS00139">
    <property type="entry name" value="THIOL_PROTEASE_CYS"/>
    <property type="match status" value="1"/>
</dbReference>
<dbReference type="AlphaFoldDB" id="A0A0C2H6W5"/>
<evidence type="ECO:0000256" key="4">
    <source>
        <dbReference type="ARBA" id="ARBA00022807"/>
    </source>
</evidence>
<dbReference type="OrthoDB" id="10058785at2759"/>
<dbReference type="InterPro" id="IPR013128">
    <property type="entry name" value="Peptidase_C1A"/>
</dbReference>
<protein>
    <submittedName>
        <fullName evidence="6">Papain family cysteine protease</fullName>
    </submittedName>
</protein>
<dbReference type="Pfam" id="PF00112">
    <property type="entry name" value="Peptidase_C1"/>
    <property type="match status" value="1"/>
</dbReference>
<dbReference type="GO" id="GO:0008234">
    <property type="term" value="F:cysteine-type peptidase activity"/>
    <property type="evidence" value="ECO:0007669"/>
    <property type="project" value="UniProtKB-KW"/>
</dbReference>
<comment type="similarity">
    <text evidence="1">Belongs to the peptidase C1 family.</text>
</comment>
<dbReference type="SUPFAM" id="SSF54001">
    <property type="entry name" value="Cysteine proteinases"/>
    <property type="match status" value="1"/>
</dbReference>
<evidence type="ECO:0000313" key="6">
    <source>
        <dbReference type="EMBL" id="KIH65196.1"/>
    </source>
</evidence>
<dbReference type="SMART" id="SM00645">
    <property type="entry name" value="Pept_C1"/>
    <property type="match status" value="1"/>
</dbReference>
<dbReference type="Gene3D" id="3.90.70.10">
    <property type="entry name" value="Cysteine proteinases"/>
    <property type="match status" value="1"/>
</dbReference>
<evidence type="ECO:0000256" key="2">
    <source>
        <dbReference type="ARBA" id="ARBA00022670"/>
    </source>
</evidence>
<proteinExistence type="inferred from homology"/>
<dbReference type="PANTHER" id="PTHR12411">
    <property type="entry name" value="CYSTEINE PROTEASE FAMILY C1-RELATED"/>
    <property type="match status" value="1"/>
</dbReference>
<dbReference type="InterPro" id="IPR038765">
    <property type="entry name" value="Papain-like_cys_pep_sf"/>
</dbReference>
<keyword evidence="2 6" id="KW-0645">Protease</keyword>
<evidence type="ECO:0000313" key="7">
    <source>
        <dbReference type="Proteomes" id="UP000054047"/>
    </source>
</evidence>
<keyword evidence="3" id="KW-0378">Hydrolase</keyword>
<evidence type="ECO:0000256" key="1">
    <source>
        <dbReference type="ARBA" id="ARBA00008455"/>
    </source>
</evidence>
<organism evidence="6 7">
    <name type="scientific">Ancylostoma duodenale</name>
    <dbReference type="NCBI Taxonomy" id="51022"/>
    <lineage>
        <taxon>Eukaryota</taxon>
        <taxon>Metazoa</taxon>
        <taxon>Ecdysozoa</taxon>
        <taxon>Nematoda</taxon>
        <taxon>Chromadorea</taxon>
        <taxon>Rhabditida</taxon>
        <taxon>Rhabditina</taxon>
        <taxon>Rhabditomorpha</taxon>
        <taxon>Strongyloidea</taxon>
        <taxon>Ancylostomatidae</taxon>
        <taxon>Ancylostomatinae</taxon>
        <taxon>Ancylostoma</taxon>
    </lineage>
</organism>